<dbReference type="Gene3D" id="2.30.30.940">
    <property type="match status" value="1"/>
</dbReference>
<dbReference type="InterPro" id="IPR014862">
    <property type="entry name" value="TrwC"/>
</dbReference>
<protein>
    <submittedName>
        <fullName evidence="3">Energy-coupling factor transporter ATP-binding protein EcfA2</fullName>
    </submittedName>
</protein>
<name>A0A7Y9KI11_9MICO</name>
<feature type="region of interest" description="Disordered" evidence="1">
    <location>
        <begin position="959"/>
        <end position="1001"/>
    </location>
</feature>
<feature type="domain" description="TrwC relaxase" evidence="2">
    <location>
        <begin position="64"/>
        <end position="312"/>
    </location>
</feature>
<dbReference type="Pfam" id="PF13604">
    <property type="entry name" value="AAA_30"/>
    <property type="match status" value="1"/>
</dbReference>
<dbReference type="Gene3D" id="3.40.50.300">
    <property type="entry name" value="P-loop containing nucleotide triphosphate hydrolases"/>
    <property type="match status" value="2"/>
</dbReference>
<dbReference type="SUPFAM" id="SSF55464">
    <property type="entry name" value="Origin of replication-binding domain, RBD-like"/>
    <property type="match status" value="1"/>
</dbReference>
<evidence type="ECO:0000313" key="4">
    <source>
        <dbReference type="Proteomes" id="UP000576969"/>
    </source>
</evidence>
<sequence length="1001" mass="108143">MRGGLERWKRGQGSQGVRQAVAYAFDGACDAPHPRAAGVSALTGYAEGSLDRFVVVDGVIARDRLNPSQLTRWVDGPEPTTGARRGRDLRSPETDLVLDGTINAPKSFSIAAMLHPELAVEFEALQDRLRDWILLLWQRELNARRGAGGRVRESLSRIEVVELRHRRSRALDPHVHRHLWLSVKVQGADGRWSNVDSRVAMRLHTLVNAEGELLARTDPRWRAALARFGYTIDANGEIGGLAHMVRPLSRRSNQIEANRAIKLAQWRAEHRGQEPGPVALRAIDRWAWAHARPDKPVAFAEEDWAAMIRGELATLGPPRPMAPSPPPRVGRLDRNLLAGIAVNEADQRAASTGGRFSVIDVRAGATRAVAATGVIADRAVLAEVIDDVTARGLALTLDLLPGESRVPAHLKHRMSVPTATVKRELSERFRTLSTPGTPLASDDLAPAAARMMADHALDVGQRDAAAAIAGTDRLVTIVGPAGTGKTTILRAAGSALAAQGRQMVVVAPTKKAAAVAAREVGTQAGSLHALLVDHGWRYAPDPTGRTAWRQLQGGERDPVTDATFGGPRRYMLRAGDRIVVDEAGMVDLDTARALAIVAEQTGAGIAMVGDPLQARPVGHSGAMSIMHRHSDRTVELIDVHRFRDPGYAALTLRLRDPRSMSDSIAAAAELADRGLVHRAGHTDEARAYIVDRYFHFAARRQRVAVVVGSNAEAQLINETIQQRRIDHGDLDPRRVVLGRDGQHLLVGDIVQTRRNDRHTGVDNRATWTITDITATGVHLASVTDPLDTRTVSGAYCAEDVHLSYASTVHGIQGDTTHASIVGPDVDAAGLYVGMTRGRVHNEVVTIARDDAESTAQVAAMMTRGVLELTFGDGVRAASSELGRAAREPEGNERSHLAETDPGTKEPWLARAASTALTLAARLADLDARTHAPRRTLEQWDELTALRRDGQRLRDALADATAGHQNAGDRVPRDRGHARGVDRAAPESVGSRQRSATGPSLQ</sequence>
<gene>
    <name evidence="3" type="ORF">BJ991_000124</name>
</gene>
<reference evidence="3 4" key="1">
    <citation type="submission" date="2020-07" db="EMBL/GenBank/DDBJ databases">
        <title>Sequencing the genomes of 1000 actinobacteria strains.</title>
        <authorList>
            <person name="Klenk H.-P."/>
        </authorList>
    </citation>
    <scope>NUCLEOTIDE SEQUENCE [LARGE SCALE GENOMIC DNA]</scope>
    <source>
        <strain evidence="3 4">DSM 24662</strain>
    </source>
</reference>
<dbReference type="RefSeq" id="WP_218852829.1">
    <property type="nucleotide sequence ID" value="NZ_JACCBV010000001.1"/>
</dbReference>
<feature type="compositionally biased region" description="Basic and acidic residues" evidence="1">
    <location>
        <begin position="969"/>
        <end position="984"/>
    </location>
</feature>
<keyword evidence="3" id="KW-0547">Nucleotide-binding</keyword>
<dbReference type="GO" id="GO:0005524">
    <property type="term" value="F:ATP binding"/>
    <property type="evidence" value="ECO:0007669"/>
    <property type="project" value="UniProtKB-KW"/>
</dbReference>
<comment type="caution">
    <text evidence="3">The sequence shown here is derived from an EMBL/GenBank/DDBJ whole genome shotgun (WGS) entry which is preliminary data.</text>
</comment>
<dbReference type="EMBL" id="JACCBV010000001">
    <property type="protein sequence ID" value="NYE18096.1"/>
    <property type="molecule type" value="Genomic_DNA"/>
</dbReference>
<dbReference type="SUPFAM" id="SSF52540">
    <property type="entry name" value="P-loop containing nucleoside triphosphate hydrolases"/>
    <property type="match status" value="1"/>
</dbReference>
<evidence type="ECO:0000256" key="1">
    <source>
        <dbReference type="SAM" id="MobiDB-lite"/>
    </source>
</evidence>
<keyword evidence="4" id="KW-1185">Reference proteome</keyword>
<proteinExistence type="predicted"/>
<feature type="region of interest" description="Disordered" evidence="1">
    <location>
        <begin position="70"/>
        <end position="90"/>
    </location>
</feature>
<organism evidence="3 4">
    <name type="scientific">Microbacterium immunditiarum</name>
    <dbReference type="NCBI Taxonomy" id="337480"/>
    <lineage>
        <taxon>Bacteria</taxon>
        <taxon>Bacillati</taxon>
        <taxon>Actinomycetota</taxon>
        <taxon>Actinomycetes</taxon>
        <taxon>Micrococcales</taxon>
        <taxon>Microbacteriaceae</taxon>
        <taxon>Microbacterium</taxon>
    </lineage>
</organism>
<keyword evidence="3" id="KW-0067">ATP-binding</keyword>
<dbReference type="InterPro" id="IPR027417">
    <property type="entry name" value="P-loop_NTPase"/>
</dbReference>
<dbReference type="Pfam" id="PF08751">
    <property type="entry name" value="TrwC"/>
    <property type="match status" value="1"/>
</dbReference>
<accession>A0A7Y9KI11</accession>
<feature type="compositionally biased region" description="Polar residues" evidence="1">
    <location>
        <begin position="989"/>
        <end position="1001"/>
    </location>
</feature>
<feature type="compositionally biased region" description="Basic and acidic residues" evidence="1">
    <location>
        <begin position="883"/>
        <end position="903"/>
    </location>
</feature>
<evidence type="ECO:0000313" key="3">
    <source>
        <dbReference type="EMBL" id="NYE18096.1"/>
    </source>
</evidence>
<feature type="region of interest" description="Disordered" evidence="1">
    <location>
        <begin position="881"/>
        <end position="904"/>
    </location>
</feature>
<dbReference type="AlphaFoldDB" id="A0A7Y9KI11"/>
<evidence type="ECO:0000259" key="2">
    <source>
        <dbReference type="Pfam" id="PF08751"/>
    </source>
</evidence>
<dbReference type="Proteomes" id="UP000576969">
    <property type="component" value="Unassembled WGS sequence"/>
</dbReference>